<dbReference type="GeneID" id="77946813"/>
<dbReference type="RefSeq" id="YP_010670603.1">
    <property type="nucleotide sequence ID" value="NC_070965.1"/>
</dbReference>
<name>A0A6G8R6C3_9CAUD</name>
<organism evidence="1 2">
    <name type="scientific">Synechococcus phage S-H34</name>
    <dbReference type="NCBI Taxonomy" id="2718942"/>
    <lineage>
        <taxon>Viruses</taxon>
        <taxon>Duplodnaviria</taxon>
        <taxon>Heunggongvirae</taxon>
        <taxon>Uroviricota</taxon>
        <taxon>Caudoviricetes</taxon>
        <taxon>Pantevenvirales</taxon>
        <taxon>Kyanoviridae</taxon>
        <taxon>Makaravirus</taxon>
        <taxon>Makaravirus thirtyfour</taxon>
    </lineage>
</organism>
<sequence length="432" mass="45987">MALNFPGSPSDGQTYVAPNGTTYVYDATNTLWRVQGGDGDNVVFVSATAPVAPTQGKMWWNSVTGAMYIYYIDVDGGQWVPAAATGPAIVAPDQDLQVASLVASGDVQAASVNGGHAGPNNLIINGAMQVSQHTTSARPMTQGSFFVDRFKGYASGSNTHIVTWEQDTDVPTGQGFTHSLKSYITTAGADQAGSYTLIAQAIEGLNTANLEWGTTYAKDVTVSFWVKSSIAGTYSFVVRSRSGVADLNRTTEYTISTANTWEHISLVIPGCTTGTWSTDNTAGIEIIWTVVCGSNFQGNPDEWSGTTAFTTSNSVDNWGATLSNQFLLTGVQLTATDTALPFQHEDYGTTLAKCQRYYEKGEFWIQTPGTTVGSRVYYATTKRATPTVAVTSMNYGTTPAVDMGTSSEGFGFYGTPDGASRLRGQYTADAEL</sequence>
<reference evidence="1 2" key="1">
    <citation type="submission" date="2020-03" db="EMBL/GenBank/DDBJ databases">
        <title>The Isolation and Genome Sequence of a Novel Cyanophage S-H34 from the Huanghai Sea, China.</title>
        <authorList>
            <person name="Jiang T."/>
        </authorList>
    </citation>
    <scope>NUCLEOTIDE SEQUENCE [LARGE SCALE GENOMIC DNA]</scope>
</reference>
<proteinExistence type="predicted"/>
<protein>
    <submittedName>
        <fullName evidence="1">Tail fiber protein</fullName>
    </submittedName>
</protein>
<accession>A0A6G8R6C3</accession>
<evidence type="ECO:0000313" key="1">
    <source>
        <dbReference type="EMBL" id="QIN96936.1"/>
    </source>
</evidence>
<dbReference type="EMBL" id="MT162467">
    <property type="protein sequence ID" value="QIN96936.1"/>
    <property type="molecule type" value="Genomic_DNA"/>
</dbReference>
<keyword evidence="2" id="KW-1185">Reference proteome</keyword>
<dbReference type="Proteomes" id="UP000501900">
    <property type="component" value="Genome"/>
</dbReference>
<dbReference type="SUPFAM" id="SSF63825">
    <property type="entry name" value="YWTD domain"/>
    <property type="match status" value="1"/>
</dbReference>
<evidence type="ECO:0000313" key="2">
    <source>
        <dbReference type="Proteomes" id="UP000501900"/>
    </source>
</evidence>
<dbReference type="KEGG" id="vg:77946813"/>